<dbReference type="Pfam" id="PF02881">
    <property type="entry name" value="SRP54_N"/>
    <property type="match status" value="1"/>
</dbReference>
<dbReference type="Proteomes" id="UP001314263">
    <property type="component" value="Unassembled WGS sequence"/>
</dbReference>
<dbReference type="EMBL" id="CAUYUE010000001">
    <property type="protein sequence ID" value="CAK0734065.1"/>
    <property type="molecule type" value="Genomic_DNA"/>
</dbReference>
<dbReference type="PANTHER" id="PTHR43134:SF7">
    <property type="entry name" value="CELL DIVISION PROTEIN FTSY HOMOLOG, CHLOROPLASTIC"/>
    <property type="match status" value="1"/>
</dbReference>
<reference evidence="9 10" key="1">
    <citation type="submission" date="2023-10" db="EMBL/GenBank/DDBJ databases">
        <authorList>
            <person name="Maclean D."/>
            <person name="Macfadyen A."/>
        </authorList>
    </citation>
    <scope>NUCLEOTIDE SEQUENCE [LARGE SCALE GENOMIC DNA]</scope>
</reference>
<accession>A0AAV1HU48</accession>
<dbReference type="InterPro" id="IPR036225">
    <property type="entry name" value="SRP/SRP_N"/>
</dbReference>
<dbReference type="InterPro" id="IPR042101">
    <property type="entry name" value="SRP54_N_sf"/>
</dbReference>
<dbReference type="Pfam" id="PF00448">
    <property type="entry name" value="SRP54"/>
    <property type="match status" value="1"/>
</dbReference>
<dbReference type="InterPro" id="IPR003593">
    <property type="entry name" value="AAA+_ATPase"/>
</dbReference>
<keyword evidence="3" id="KW-0547">Nucleotide-binding</keyword>
<evidence type="ECO:0000259" key="8">
    <source>
        <dbReference type="PROSITE" id="PS00300"/>
    </source>
</evidence>
<comment type="caution">
    <text evidence="9">The sequence shown here is derived from an EMBL/GenBank/DDBJ whole genome shotgun (WGS) entry which is preliminary data.</text>
</comment>
<dbReference type="NCBIfam" id="TIGR00064">
    <property type="entry name" value="ftsY"/>
    <property type="match status" value="1"/>
</dbReference>
<comment type="similarity">
    <text evidence="2">Belongs to the GTP-binding SRP family.</text>
</comment>
<dbReference type="GO" id="GO:0005525">
    <property type="term" value="F:GTP binding"/>
    <property type="evidence" value="ECO:0007669"/>
    <property type="project" value="UniProtKB-KW"/>
</dbReference>
<dbReference type="GO" id="GO:0016020">
    <property type="term" value="C:membrane"/>
    <property type="evidence" value="ECO:0007669"/>
    <property type="project" value="UniProtKB-SubCell"/>
</dbReference>
<feature type="region of interest" description="Disordered" evidence="7">
    <location>
        <begin position="465"/>
        <end position="488"/>
    </location>
</feature>
<dbReference type="InterPro" id="IPR027417">
    <property type="entry name" value="P-loop_NTPase"/>
</dbReference>
<dbReference type="SMART" id="SM00382">
    <property type="entry name" value="AAA"/>
    <property type="match status" value="1"/>
</dbReference>
<dbReference type="CDD" id="cd17874">
    <property type="entry name" value="FtsY"/>
    <property type="match status" value="1"/>
</dbReference>
<sequence>MDAQSTASFSGRQLLSDTLQYTSYYRHSCNSRASRRTVRTQAASTAAGSGLFRKLGRVLREKAAGDLERVFKGASKTREKLGVVDELFSYWTLEDSEDTLEQLEELLITADFGPRTALKIVDAIRDDIRAGRVKTRADVRTRLKESIVAVLQAGVKSNDLQLGEAKPAVLLIVGVNGGGKTTTIGKLAHKFGNEGAKVLLVAGDTFRAAAAEQLAGWAERSRAEMAAATSPKQRPDALMYSAIDRATKEDIDVVICDTSGRLHTNVGLMEELAKCRRSIAKRLEGAPHETLLILDGTTGLNMLNQAREFNETVPLSGLVLTKLDGTARGGAVVSVVDELRLPVKFIGVGETVEDLQPFDAKAFVNALFPDVRSHLKLLIEGYKRNAKSLDKCHDKAVKWLKDHNIGEYNFHAGHGAALAEDEVPEEVTDWLSLNLIRTIIWDHILELHGFVKHDPKWLPHGAQCTKTTQGPGVPPAAQQPSAEVQGPAAASQVAPEATRHVTAGATERPLLFSCTAAASDSSYTKDYFRSKMRWDTAAEEAQPLMPHGDGKDHRRLASAPLSIWQRMISSI</sequence>
<dbReference type="InterPro" id="IPR013822">
    <property type="entry name" value="Signal_recog_particl_SRP54_hlx"/>
</dbReference>
<keyword evidence="10" id="KW-1185">Reference proteome</keyword>
<dbReference type="SUPFAM" id="SSF47364">
    <property type="entry name" value="Domain of the SRP/SRP receptor G-proteins"/>
    <property type="match status" value="1"/>
</dbReference>
<gene>
    <name evidence="9" type="ORF">CVIRNUC_000378</name>
</gene>
<evidence type="ECO:0000256" key="2">
    <source>
        <dbReference type="ARBA" id="ARBA00008531"/>
    </source>
</evidence>
<organism evidence="9 10">
    <name type="scientific">Coccomyxa viridis</name>
    <dbReference type="NCBI Taxonomy" id="1274662"/>
    <lineage>
        <taxon>Eukaryota</taxon>
        <taxon>Viridiplantae</taxon>
        <taxon>Chlorophyta</taxon>
        <taxon>core chlorophytes</taxon>
        <taxon>Trebouxiophyceae</taxon>
        <taxon>Trebouxiophyceae incertae sedis</taxon>
        <taxon>Coccomyxaceae</taxon>
        <taxon>Coccomyxa</taxon>
    </lineage>
</organism>
<evidence type="ECO:0000313" key="10">
    <source>
        <dbReference type="Proteomes" id="UP001314263"/>
    </source>
</evidence>
<comment type="subcellular location">
    <subcellularLocation>
        <location evidence="1">Membrane</location>
        <topology evidence="1">Peripheral membrane protein</topology>
    </subcellularLocation>
</comment>
<keyword evidence="5" id="KW-0472">Membrane</keyword>
<keyword evidence="4" id="KW-0342">GTP-binding</keyword>
<feature type="domain" description="SRP54-type proteins GTP-binding" evidence="8">
    <location>
        <begin position="342"/>
        <end position="355"/>
    </location>
</feature>
<evidence type="ECO:0000256" key="4">
    <source>
        <dbReference type="ARBA" id="ARBA00023134"/>
    </source>
</evidence>
<evidence type="ECO:0000256" key="7">
    <source>
        <dbReference type="SAM" id="MobiDB-lite"/>
    </source>
</evidence>
<dbReference type="SMART" id="SM00963">
    <property type="entry name" value="SRP54_N"/>
    <property type="match status" value="1"/>
</dbReference>
<evidence type="ECO:0000256" key="1">
    <source>
        <dbReference type="ARBA" id="ARBA00004170"/>
    </source>
</evidence>
<dbReference type="Gene3D" id="1.20.120.140">
    <property type="entry name" value="Signal recognition particle SRP54, nucleotide-binding domain"/>
    <property type="match status" value="1"/>
</dbReference>
<dbReference type="GO" id="GO:0006614">
    <property type="term" value="P:SRP-dependent cotranslational protein targeting to membrane"/>
    <property type="evidence" value="ECO:0007669"/>
    <property type="project" value="InterPro"/>
</dbReference>
<dbReference type="SUPFAM" id="SSF52540">
    <property type="entry name" value="P-loop containing nucleoside triphosphate hydrolases"/>
    <property type="match status" value="1"/>
</dbReference>
<evidence type="ECO:0000256" key="5">
    <source>
        <dbReference type="ARBA" id="ARBA00023136"/>
    </source>
</evidence>
<keyword evidence="6" id="KW-0675">Receptor</keyword>
<feature type="compositionally biased region" description="Low complexity" evidence="7">
    <location>
        <begin position="469"/>
        <end position="480"/>
    </location>
</feature>
<proteinExistence type="inferred from homology"/>
<protein>
    <recommendedName>
        <fullName evidence="8">SRP54-type proteins GTP-binding domain-containing protein</fullName>
    </recommendedName>
</protein>
<dbReference type="GO" id="GO:0005737">
    <property type="term" value="C:cytoplasm"/>
    <property type="evidence" value="ECO:0007669"/>
    <property type="project" value="UniProtKB-ARBA"/>
</dbReference>
<dbReference type="SMART" id="SM00962">
    <property type="entry name" value="SRP54"/>
    <property type="match status" value="1"/>
</dbReference>
<dbReference type="FunFam" id="3.40.50.300:FF:000053">
    <property type="entry name" value="Signal recognition particle receptor FtsY"/>
    <property type="match status" value="1"/>
</dbReference>
<evidence type="ECO:0000256" key="6">
    <source>
        <dbReference type="ARBA" id="ARBA00023170"/>
    </source>
</evidence>
<dbReference type="GO" id="GO:0005047">
    <property type="term" value="F:signal recognition particle binding"/>
    <property type="evidence" value="ECO:0007669"/>
    <property type="project" value="TreeGrafter"/>
</dbReference>
<dbReference type="AlphaFoldDB" id="A0AAV1HU48"/>
<dbReference type="InterPro" id="IPR000897">
    <property type="entry name" value="SRP54_GTPase_dom"/>
</dbReference>
<evidence type="ECO:0000313" key="9">
    <source>
        <dbReference type="EMBL" id="CAK0734065.1"/>
    </source>
</evidence>
<dbReference type="HAMAP" id="MF_00920">
    <property type="entry name" value="FtsY"/>
    <property type="match status" value="1"/>
</dbReference>
<dbReference type="Gene3D" id="3.40.50.300">
    <property type="entry name" value="P-loop containing nucleotide triphosphate hydrolases"/>
    <property type="match status" value="1"/>
</dbReference>
<dbReference type="PANTHER" id="PTHR43134">
    <property type="entry name" value="SIGNAL RECOGNITION PARTICLE RECEPTOR SUBUNIT ALPHA"/>
    <property type="match status" value="1"/>
</dbReference>
<dbReference type="PROSITE" id="PS00300">
    <property type="entry name" value="SRP54"/>
    <property type="match status" value="1"/>
</dbReference>
<dbReference type="GO" id="GO:0003924">
    <property type="term" value="F:GTPase activity"/>
    <property type="evidence" value="ECO:0007669"/>
    <property type="project" value="TreeGrafter"/>
</dbReference>
<name>A0AAV1HU48_9CHLO</name>
<dbReference type="InterPro" id="IPR004390">
    <property type="entry name" value="SR_rcpt_FtsY"/>
</dbReference>
<evidence type="ECO:0000256" key="3">
    <source>
        <dbReference type="ARBA" id="ARBA00022741"/>
    </source>
</evidence>